<feature type="domain" description="FlgD/Vpr Ig-like" evidence="2">
    <location>
        <begin position="728"/>
        <end position="790"/>
    </location>
</feature>
<evidence type="ECO:0000259" key="1">
    <source>
        <dbReference type="Pfam" id="PF13229"/>
    </source>
</evidence>
<reference evidence="3 4" key="1">
    <citation type="submission" date="2024-09" db="EMBL/GenBank/DDBJ databases">
        <authorList>
            <person name="D'Angelo T."/>
        </authorList>
    </citation>
    <scope>NUCLEOTIDE SEQUENCE [LARGE SCALE GENOMIC DNA]</scope>
    <source>
        <strain evidence="3">SAG AM-320-E07</strain>
    </source>
</reference>
<organism evidence="3 4">
    <name type="scientific">Eiseniibacteriota bacterium</name>
    <dbReference type="NCBI Taxonomy" id="2212470"/>
    <lineage>
        <taxon>Bacteria</taxon>
        <taxon>Candidatus Eiseniibacteriota</taxon>
    </lineage>
</organism>
<dbReference type="Pfam" id="PF13229">
    <property type="entry name" value="Beta_helix"/>
    <property type="match status" value="1"/>
</dbReference>
<dbReference type="SMART" id="SM00710">
    <property type="entry name" value="PbH1"/>
    <property type="match status" value="6"/>
</dbReference>
<comment type="caution">
    <text evidence="3">The sequence shown here is derived from an EMBL/GenBank/DDBJ whole genome shotgun (WGS) entry which is preliminary data.</text>
</comment>
<gene>
    <name evidence="3" type="ORF">ACFL6M_05110</name>
</gene>
<dbReference type="EMBL" id="JBHPKH010000055">
    <property type="protein sequence ID" value="MFC1572961.1"/>
    <property type="molecule type" value="Genomic_DNA"/>
</dbReference>
<sequence>MRVSLVLSLCMVVTGLVPAFATIIEVPGAGSLTIQDGLDLAQAGDTVLVAPGVYAEYNIVMESGVALIGQSAPGDSVVIDAARSGTCMTIPSASSSTLIEDITFYRGYAPVSPGIGGGLRISGSANPTLRGCTIRDCESVAVIGADGGGVSCQGTSTPRFEDCTFVGNSSLEMGGAVFGTDDTAPVFDDCVFEDNKQGNPPQVDYGGAVFLGAHSSGTFNDCWFLRNKSMTAGGAISLWGGTTSFAGCHFEADSSNDAACIHLRESTVLTLTGCTFVDNYASRHAGVLASQGQHATTIDIDNCTFVDNTAGTGHGGAMLLGDYSSTEIDFCTFLGNAAGGGGGAVRAGSSTIPTVISNCVFVGNESDNGSAAGTYHPGSSVTLILEGCIVTGNLNGAPFHCHYPIDEIQLSCCNVYDNVGGNWVDCWADQYGIDGNISADPLFCDADNNVFTVQADSPCLPGNHPDGEDCGLIGVLDMGCYGEAPEIISISDVGNDEGGQVRLIWYRSEHDSVSSEPLVDAYGIYRRQDEFKRASASEGEMQDSEQAARLEGWDFIESVPARGDDIYQYVAPTLCDSTEQGGVCWSVFFISAMTTDPHVFFDSAPDSGYSVDNLAPPPPGEFAVEYMGAEGNRLSWQWERNREIIEFRIYRGLDAGSPADSTHFLYATFETEYWDSMGTSQHHYKLTSVDEAGNESDPVEPEVSTDVNAEFVPMVWPNLCGSPNPFGSETAVRFNLPEATSVAVTIHSSDGRRVKTLADEMMPAGSHEIHWDGRDHSGHPVASGVYLIRLIAGSSRKCRVLLRIR</sequence>
<accession>A0ABV6YKU9</accession>
<dbReference type="Pfam" id="PF13860">
    <property type="entry name" value="FlgD_ig"/>
    <property type="match status" value="1"/>
</dbReference>
<dbReference type="InterPro" id="IPR012334">
    <property type="entry name" value="Pectin_lyas_fold"/>
</dbReference>
<dbReference type="PANTHER" id="PTHR11319:SF35">
    <property type="entry name" value="OUTER MEMBRANE PROTEIN PMPC-RELATED"/>
    <property type="match status" value="1"/>
</dbReference>
<evidence type="ECO:0000313" key="3">
    <source>
        <dbReference type="EMBL" id="MFC1572961.1"/>
    </source>
</evidence>
<dbReference type="InterPro" id="IPR025965">
    <property type="entry name" value="FlgD/Vpr_Ig-like"/>
</dbReference>
<dbReference type="Gene3D" id="2.60.40.10">
    <property type="entry name" value="Immunoglobulins"/>
    <property type="match status" value="1"/>
</dbReference>
<dbReference type="InterPro" id="IPR011050">
    <property type="entry name" value="Pectin_lyase_fold/virulence"/>
</dbReference>
<dbReference type="InterPro" id="IPR006626">
    <property type="entry name" value="PbH1"/>
</dbReference>
<proteinExistence type="predicted"/>
<dbReference type="InterPro" id="IPR039448">
    <property type="entry name" value="Beta_helix"/>
</dbReference>
<evidence type="ECO:0000259" key="2">
    <source>
        <dbReference type="Pfam" id="PF13860"/>
    </source>
</evidence>
<keyword evidence="4" id="KW-1185">Reference proteome</keyword>
<feature type="domain" description="Right handed beta helix" evidence="1">
    <location>
        <begin position="97"/>
        <end position="248"/>
    </location>
</feature>
<dbReference type="Gene3D" id="2.60.40.4070">
    <property type="match status" value="1"/>
</dbReference>
<dbReference type="SUPFAM" id="SSF51126">
    <property type="entry name" value="Pectin lyase-like"/>
    <property type="match status" value="2"/>
</dbReference>
<evidence type="ECO:0000313" key="4">
    <source>
        <dbReference type="Proteomes" id="UP001593833"/>
    </source>
</evidence>
<dbReference type="Gene3D" id="2.160.20.10">
    <property type="entry name" value="Single-stranded right-handed beta-helix, Pectin lyase-like"/>
    <property type="match status" value="2"/>
</dbReference>
<dbReference type="Proteomes" id="UP001593833">
    <property type="component" value="Unassembled WGS sequence"/>
</dbReference>
<name>A0ABV6YKU9_UNCEI</name>
<dbReference type="PANTHER" id="PTHR11319">
    <property type="entry name" value="G PROTEIN-COUPLED RECEPTOR-RELATED"/>
    <property type="match status" value="1"/>
</dbReference>
<dbReference type="InterPro" id="IPR013783">
    <property type="entry name" value="Ig-like_fold"/>
</dbReference>
<protein>
    <submittedName>
        <fullName evidence="3">Right-handed parallel beta-helix repeat-containing protein</fullName>
    </submittedName>
</protein>